<dbReference type="RefSeq" id="WP_192590196.1">
    <property type="nucleotide sequence ID" value="NZ_JADBEE010000001.1"/>
</dbReference>
<dbReference type="Proteomes" id="UP000636579">
    <property type="component" value="Unassembled WGS sequence"/>
</dbReference>
<reference evidence="2 3" key="1">
    <citation type="submission" date="2020-10" db="EMBL/GenBank/DDBJ databases">
        <title>Sequencing the genomes of 1000 actinobacteria strains.</title>
        <authorList>
            <person name="Klenk H.-P."/>
        </authorList>
    </citation>
    <scope>NUCLEOTIDE SEQUENCE [LARGE SCALE GENOMIC DNA]</scope>
    <source>
        <strain evidence="2 3">DSM 15474</strain>
    </source>
</reference>
<dbReference type="EMBL" id="JADBEE010000001">
    <property type="protein sequence ID" value="MBE1513280.1"/>
    <property type="molecule type" value="Genomic_DNA"/>
</dbReference>
<keyword evidence="3" id="KW-1185">Reference proteome</keyword>
<accession>A0ABR9J2Z9</accession>
<name>A0ABR9J2Z9_9MICC</name>
<dbReference type="PROSITE" id="PS51257">
    <property type="entry name" value="PROKAR_LIPOPROTEIN"/>
    <property type="match status" value="1"/>
</dbReference>
<evidence type="ECO:0008006" key="4">
    <source>
        <dbReference type="Google" id="ProtNLM"/>
    </source>
</evidence>
<evidence type="ECO:0000313" key="3">
    <source>
        <dbReference type="Proteomes" id="UP000636579"/>
    </source>
</evidence>
<proteinExistence type="predicted"/>
<feature type="signal peptide" evidence="1">
    <location>
        <begin position="1"/>
        <end position="24"/>
    </location>
</feature>
<organism evidence="2 3">
    <name type="scientific">Nesterenkonia halotolerans</name>
    <dbReference type="NCBI Taxonomy" id="225325"/>
    <lineage>
        <taxon>Bacteria</taxon>
        <taxon>Bacillati</taxon>
        <taxon>Actinomycetota</taxon>
        <taxon>Actinomycetes</taxon>
        <taxon>Micrococcales</taxon>
        <taxon>Micrococcaceae</taxon>
        <taxon>Nesterenkonia</taxon>
    </lineage>
</organism>
<sequence length="134" mass="14320">MASKYSIAILAVAGLALASVSGCAGPYRDLDEDSLSEREVPDSLPEYALEDFDHDTTRWVGEYKEDQLWLSEGTATRSVCLLVYPDDENWIAGCGGLQLGLGRGAGAEYLVLPDDTDPPSDATAISSNVYVLGD</sequence>
<keyword evidence="1" id="KW-0732">Signal</keyword>
<feature type="chain" id="PRO_5045125693" description="Lipoprotein" evidence="1">
    <location>
        <begin position="25"/>
        <end position="134"/>
    </location>
</feature>
<gene>
    <name evidence="2" type="ORF">H4W26_000035</name>
</gene>
<evidence type="ECO:0000313" key="2">
    <source>
        <dbReference type="EMBL" id="MBE1513280.1"/>
    </source>
</evidence>
<protein>
    <recommendedName>
        <fullName evidence="4">Lipoprotein</fullName>
    </recommendedName>
</protein>
<comment type="caution">
    <text evidence="2">The sequence shown here is derived from an EMBL/GenBank/DDBJ whole genome shotgun (WGS) entry which is preliminary data.</text>
</comment>
<evidence type="ECO:0000256" key="1">
    <source>
        <dbReference type="SAM" id="SignalP"/>
    </source>
</evidence>